<proteinExistence type="predicted"/>
<keyword evidence="3" id="KW-1185">Reference proteome</keyword>
<evidence type="ECO:0000313" key="2">
    <source>
        <dbReference type="EMBL" id="GMF22149.1"/>
    </source>
</evidence>
<name>A0A9W6WY60_9STRA</name>
<dbReference type="Proteomes" id="UP001165121">
    <property type="component" value="Unassembled WGS sequence"/>
</dbReference>
<protein>
    <submittedName>
        <fullName evidence="2">Unnamed protein product</fullName>
    </submittedName>
</protein>
<comment type="caution">
    <text evidence="2">The sequence shown here is derived from an EMBL/GenBank/DDBJ whole genome shotgun (WGS) entry which is preliminary data.</text>
</comment>
<organism evidence="2 3">
    <name type="scientific">Phytophthora fragariaefolia</name>
    <dbReference type="NCBI Taxonomy" id="1490495"/>
    <lineage>
        <taxon>Eukaryota</taxon>
        <taxon>Sar</taxon>
        <taxon>Stramenopiles</taxon>
        <taxon>Oomycota</taxon>
        <taxon>Peronosporomycetes</taxon>
        <taxon>Peronosporales</taxon>
        <taxon>Peronosporaceae</taxon>
        <taxon>Phytophthora</taxon>
    </lineage>
</organism>
<accession>A0A9W6WY60</accession>
<dbReference type="AlphaFoldDB" id="A0A9W6WY60"/>
<dbReference type="EMBL" id="BSXT01000245">
    <property type="protein sequence ID" value="GMF22149.1"/>
    <property type="molecule type" value="Genomic_DNA"/>
</dbReference>
<reference evidence="2" key="1">
    <citation type="submission" date="2023-04" db="EMBL/GenBank/DDBJ databases">
        <title>Phytophthora fragariaefolia NBRC 109709.</title>
        <authorList>
            <person name="Ichikawa N."/>
            <person name="Sato H."/>
            <person name="Tonouchi N."/>
        </authorList>
    </citation>
    <scope>NUCLEOTIDE SEQUENCE</scope>
    <source>
        <strain evidence="2">NBRC 109709</strain>
    </source>
</reference>
<gene>
    <name evidence="2" type="ORF">Pfra01_000318200</name>
</gene>
<sequence length="106" mass="11547">MAKAEGPLQIHVIARRTCEPWAPSTTKPSFCICAVAVVASRRPAARTSAADQPATRRPSEQWIHAEPFPETSQEFDQMIEIVSLALNITGSMRGFTAAQLNVKANL</sequence>
<feature type="region of interest" description="Disordered" evidence="1">
    <location>
        <begin position="44"/>
        <end position="63"/>
    </location>
</feature>
<evidence type="ECO:0000256" key="1">
    <source>
        <dbReference type="SAM" id="MobiDB-lite"/>
    </source>
</evidence>
<evidence type="ECO:0000313" key="3">
    <source>
        <dbReference type="Proteomes" id="UP001165121"/>
    </source>
</evidence>